<dbReference type="EMBL" id="KQ971309">
    <property type="protein sequence ID" value="KYB29528.1"/>
    <property type="molecule type" value="Genomic_DNA"/>
</dbReference>
<feature type="region of interest" description="Disordered" evidence="1">
    <location>
        <begin position="1"/>
        <end position="76"/>
    </location>
</feature>
<sequence length="195" mass="22561">MLQVVSVMNSNNHNQSRRNSSSFSRHTNNHSNRPNHGHQRWPNRYPKDYSREYDNNFNRGECSVPPNTSPKDSNYVHGYPKVPSQLSPVLRNSHIHYNNESAGHPHQDRRHIPLSNAPERRHAPVQNYHNGGDRRHMPNLGDRRHISPPLHINICDNSTNIMNNSPPDVLHQRMDFSNSQRRHGRGMCQVSVGNE</sequence>
<name>A0A139WNC2_TRICA</name>
<keyword evidence="3" id="KW-1185">Reference proteome</keyword>
<proteinExistence type="predicted"/>
<reference evidence="2 3" key="1">
    <citation type="journal article" date="2008" name="Nature">
        <title>The genome of the model beetle and pest Tribolium castaneum.</title>
        <authorList>
            <consortium name="Tribolium Genome Sequencing Consortium"/>
            <person name="Richards S."/>
            <person name="Gibbs R.A."/>
            <person name="Weinstock G.M."/>
            <person name="Brown S.J."/>
            <person name="Denell R."/>
            <person name="Beeman R.W."/>
            <person name="Gibbs R."/>
            <person name="Beeman R.W."/>
            <person name="Brown S.J."/>
            <person name="Bucher G."/>
            <person name="Friedrich M."/>
            <person name="Grimmelikhuijzen C.J."/>
            <person name="Klingler M."/>
            <person name="Lorenzen M."/>
            <person name="Richards S."/>
            <person name="Roth S."/>
            <person name="Schroder R."/>
            <person name="Tautz D."/>
            <person name="Zdobnov E.M."/>
            <person name="Muzny D."/>
            <person name="Gibbs R.A."/>
            <person name="Weinstock G.M."/>
            <person name="Attaway T."/>
            <person name="Bell S."/>
            <person name="Buhay C.J."/>
            <person name="Chandrabose M.N."/>
            <person name="Chavez D."/>
            <person name="Clerk-Blankenburg K.P."/>
            <person name="Cree A."/>
            <person name="Dao M."/>
            <person name="Davis C."/>
            <person name="Chacko J."/>
            <person name="Dinh H."/>
            <person name="Dugan-Rocha S."/>
            <person name="Fowler G."/>
            <person name="Garner T.T."/>
            <person name="Garnes J."/>
            <person name="Gnirke A."/>
            <person name="Hawes A."/>
            <person name="Hernandez J."/>
            <person name="Hines S."/>
            <person name="Holder M."/>
            <person name="Hume J."/>
            <person name="Jhangiani S.N."/>
            <person name="Joshi V."/>
            <person name="Khan Z.M."/>
            <person name="Jackson L."/>
            <person name="Kovar C."/>
            <person name="Kowis A."/>
            <person name="Lee S."/>
            <person name="Lewis L.R."/>
            <person name="Margolis J."/>
            <person name="Morgan M."/>
            <person name="Nazareth L.V."/>
            <person name="Nguyen N."/>
            <person name="Okwuonu G."/>
            <person name="Parker D."/>
            <person name="Richards S."/>
            <person name="Ruiz S.J."/>
            <person name="Santibanez J."/>
            <person name="Savard J."/>
            <person name="Scherer S.E."/>
            <person name="Schneider B."/>
            <person name="Sodergren E."/>
            <person name="Tautz D."/>
            <person name="Vattahil S."/>
            <person name="Villasana D."/>
            <person name="White C.S."/>
            <person name="Wright R."/>
            <person name="Park Y."/>
            <person name="Beeman R.W."/>
            <person name="Lord J."/>
            <person name="Oppert B."/>
            <person name="Lorenzen M."/>
            <person name="Brown S."/>
            <person name="Wang L."/>
            <person name="Savard J."/>
            <person name="Tautz D."/>
            <person name="Richards S."/>
            <person name="Weinstock G."/>
            <person name="Gibbs R.A."/>
            <person name="Liu Y."/>
            <person name="Worley K."/>
            <person name="Weinstock G."/>
            <person name="Elsik C.G."/>
            <person name="Reese J.T."/>
            <person name="Elhaik E."/>
            <person name="Landan G."/>
            <person name="Graur D."/>
            <person name="Arensburger P."/>
            <person name="Atkinson P."/>
            <person name="Beeman R.W."/>
            <person name="Beidler J."/>
            <person name="Brown S.J."/>
            <person name="Demuth J.P."/>
            <person name="Drury D.W."/>
            <person name="Du Y.Z."/>
            <person name="Fujiwara H."/>
            <person name="Lorenzen M."/>
            <person name="Maselli V."/>
            <person name="Osanai M."/>
            <person name="Park Y."/>
            <person name="Robertson H.M."/>
            <person name="Tu Z."/>
            <person name="Wang J.J."/>
            <person name="Wang S."/>
            <person name="Richards S."/>
            <person name="Song H."/>
            <person name="Zhang L."/>
            <person name="Sodergren E."/>
            <person name="Werner D."/>
            <person name="Stanke M."/>
            <person name="Morgenstern B."/>
            <person name="Solovyev V."/>
            <person name="Kosarev P."/>
            <person name="Brown G."/>
            <person name="Chen H.C."/>
            <person name="Ermolaeva O."/>
            <person name="Hlavina W."/>
            <person name="Kapustin Y."/>
            <person name="Kiryutin B."/>
            <person name="Kitts P."/>
            <person name="Maglott D."/>
            <person name="Pruitt K."/>
            <person name="Sapojnikov V."/>
            <person name="Souvorov A."/>
            <person name="Mackey A.J."/>
            <person name="Waterhouse R.M."/>
            <person name="Wyder S."/>
            <person name="Zdobnov E.M."/>
            <person name="Zdobnov E.M."/>
            <person name="Wyder S."/>
            <person name="Kriventseva E.V."/>
            <person name="Kadowaki T."/>
            <person name="Bork P."/>
            <person name="Aranda M."/>
            <person name="Bao R."/>
            <person name="Beermann A."/>
            <person name="Berns N."/>
            <person name="Bolognesi R."/>
            <person name="Bonneton F."/>
            <person name="Bopp D."/>
            <person name="Brown S.J."/>
            <person name="Bucher G."/>
            <person name="Butts T."/>
            <person name="Chaumot A."/>
            <person name="Denell R.E."/>
            <person name="Ferrier D.E."/>
            <person name="Friedrich M."/>
            <person name="Gordon C.M."/>
            <person name="Jindra M."/>
            <person name="Klingler M."/>
            <person name="Lan Q."/>
            <person name="Lattorff H.M."/>
            <person name="Laudet V."/>
            <person name="von Levetsow C."/>
            <person name="Liu Z."/>
            <person name="Lutz R."/>
            <person name="Lynch J.A."/>
            <person name="da Fonseca R.N."/>
            <person name="Posnien N."/>
            <person name="Reuter R."/>
            <person name="Roth S."/>
            <person name="Savard J."/>
            <person name="Schinko J.B."/>
            <person name="Schmitt C."/>
            <person name="Schoppmeier M."/>
            <person name="Schroder R."/>
            <person name="Shippy T.D."/>
            <person name="Simonnet F."/>
            <person name="Marques-Souza H."/>
            <person name="Tautz D."/>
            <person name="Tomoyasu Y."/>
            <person name="Trauner J."/>
            <person name="Van der Zee M."/>
            <person name="Vervoort M."/>
            <person name="Wittkopp N."/>
            <person name="Wimmer E.A."/>
            <person name="Yang X."/>
            <person name="Jones A.K."/>
            <person name="Sattelle D.B."/>
            <person name="Ebert P.R."/>
            <person name="Nelson D."/>
            <person name="Scott J.G."/>
            <person name="Beeman R.W."/>
            <person name="Muthukrishnan S."/>
            <person name="Kramer K.J."/>
            <person name="Arakane Y."/>
            <person name="Beeman R.W."/>
            <person name="Zhu Q."/>
            <person name="Hogenkamp D."/>
            <person name="Dixit R."/>
            <person name="Oppert B."/>
            <person name="Jiang H."/>
            <person name="Zou Z."/>
            <person name="Marshall J."/>
            <person name="Elpidina E."/>
            <person name="Vinokurov K."/>
            <person name="Oppert C."/>
            <person name="Zou Z."/>
            <person name="Evans J."/>
            <person name="Lu Z."/>
            <person name="Zhao P."/>
            <person name="Sumathipala N."/>
            <person name="Altincicek B."/>
            <person name="Vilcinskas A."/>
            <person name="Williams M."/>
            <person name="Hultmark D."/>
            <person name="Hetru C."/>
            <person name="Jiang H."/>
            <person name="Grimmelikhuijzen C.J."/>
            <person name="Hauser F."/>
            <person name="Cazzamali G."/>
            <person name="Williamson M."/>
            <person name="Park Y."/>
            <person name="Li B."/>
            <person name="Tanaka Y."/>
            <person name="Predel R."/>
            <person name="Neupert S."/>
            <person name="Schachtner J."/>
            <person name="Verleyen P."/>
            <person name="Raible F."/>
            <person name="Bork P."/>
            <person name="Friedrich M."/>
            <person name="Walden K.K."/>
            <person name="Robertson H.M."/>
            <person name="Angeli S."/>
            <person name="Foret S."/>
            <person name="Bucher G."/>
            <person name="Schuetz S."/>
            <person name="Maleszka R."/>
            <person name="Wimmer E.A."/>
            <person name="Beeman R.W."/>
            <person name="Lorenzen M."/>
            <person name="Tomoyasu Y."/>
            <person name="Miller S.C."/>
            <person name="Grossmann D."/>
            <person name="Bucher G."/>
        </authorList>
    </citation>
    <scope>NUCLEOTIDE SEQUENCE [LARGE SCALE GENOMIC DNA]</scope>
    <source>
        <strain evidence="2 3">Georgia GA2</strain>
    </source>
</reference>
<evidence type="ECO:0000313" key="3">
    <source>
        <dbReference type="Proteomes" id="UP000007266"/>
    </source>
</evidence>
<feature type="compositionally biased region" description="Low complexity" evidence="1">
    <location>
        <begin position="9"/>
        <end position="32"/>
    </location>
</feature>
<dbReference type="AlphaFoldDB" id="A0A139WNC2"/>
<organism evidence="2 3">
    <name type="scientific">Tribolium castaneum</name>
    <name type="common">Red flour beetle</name>
    <dbReference type="NCBI Taxonomy" id="7070"/>
    <lineage>
        <taxon>Eukaryota</taxon>
        <taxon>Metazoa</taxon>
        <taxon>Ecdysozoa</taxon>
        <taxon>Arthropoda</taxon>
        <taxon>Hexapoda</taxon>
        <taxon>Insecta</taxon>
        <taxon>Pterygota</taxon>
        <taxon>Neoptera</taxon>
        <taxon>Endopterygota</taxon>
        <taxon>Coleoptera</taxon>
        <taxon>Polyphaga</taxon>
        <taxon>Cucujiformia</taxon>
        <taxon>Tenebrionidae</taxon>
        <taxon>Tenebrionidae incertae sedis</taxon>
        <taxon>Tribolium</taxon>
    </lineage>
</organism>
<reference evidence="2 3" key="2">
    <citation type="journal article" date="2010" name="Nucleic Acids Res.">
        <title>BeetleBase in 2010: revisions to provide comprehensive genomic information for Tribolium castaneum.</title>
        <authorList>
            <person name="Kim H.S."/>
            <person name="Murphy T."/>
            <person name="Xia J."/>
            <person name="Caragea D."/>
            <person name="Park Y."/>
            <person name="Beeman R.W."/>
            <person name="Lorenzen M.D."/>
            <person name="Butcher S."/>
            <person name="Manak J.R."/>
            <person name="Brown S.J."/>
        </authorList>
    </citation>
    <scope>GENOME REANNOTATION</scope>
    <source>
        <strain evidence="2 3">Georgia GA2</strain>
    </source>
</reference>
<gene>
    <name evidence="2" type="primary">AUGUSTUS-3.0.2_31994</name>
    <name evidence="2" type="ORF">TcasGA2_TC031994</name>
</gene>
<feature type="compositionally biased region" description="Basic and acidic residues" evidence="1">
    <location>
        <begin position="45"/>
        <end position="54"/>
    </location>
</feature>
<evidence type="ECO:0000313" key="2">
    <source>
        <dbReference type="EMBL" id="KYB29528.1"/>
    </source>
</evidence>
<accession>A0A139WNC2</accession>
<protein>
    <submittedName>
        <fullName evidence="2">Uncharacterized protein</fullName>
    </submittedName>
</protein>
<dbReference type="Proteomes" id="UP000007266">
    <property type="component" value="Linkage group 2"/>
</dbReference>
<evidence type="ECO:0000256" key="1">
    <source>
        <dbReference type="SAM" id="MobiDB-lite"/>
    </source>
</evidence>